<dbReference type="Proteomes" id="UP000270296">
    <property type="component" value="Unassembled WGS sequence"/>
</dbReference>
<accession>A0A183IQW0</accession>
<feature type="domain" description="Out at first protein BRICHOS-like" evidence="1">
    <location>
        <begin position="17"/>
        <end position="104"/>
    </location>
</feature>
<evidence type="ECO:0000313" key="3">
    <source>
        <dbReference type="Proteomes" id="UP000270296"/>
    </source>
</evidence>
<reference evidence="2 3" key="2">
    <citation type="submission" date="2018-11" db="EMBL/GenBank/DDBJ databases">
        <authorList>
            <consortium name="Pathogen Informatics"/>
        </authorList>
    </citation>
    <scope>NUCLEOTIDE SEQUENCE [LARGE SCALE GENOMIC DNA]</scope>
</reference>
<evidence type="ECO:0000259" key="1">
    <source>
        <dbReference type="Pfam" id="PF14941"/>
    </source>
</evidence>
<name>A0A183IQW0_9BILA</name>
<dbReference type="AlphaFoldDB" id="A0A183IQW0"/>
<dbReference type="Pfam" id="PF14941">
    <property type="entry name" value="OAF_N"/>
    <property type="match status" value="1"/>
</dbReference>
<reference evidence="4" key="1">
    <citation type="submission" date="2016-06" db="UniProtKB">
        <authorList>
            <consortium name="WormBaseParasite"/>
        </authorList>
    </citation>
    <scope>IDENTIFICATION</scope>
</reference>
<organism evidence="4">
    <name type="scientific">Soboliphyme baturini</name>
    <dbReference type="NCBI Taxonomy" id="241478"/>
    <lineage>
        <taxon>Eukaryota</taxon>
        <taxon>Metazoa</taxon>
        <taxon>Ecdysozoa</taxon>
        <taxon>Nematoda</taxon>
        <taxon>Enoplea</taxon>
        <taxon>Dorylaimia</taxon>
        <taxon>Dioctophymatida</taxon>
        <taxon>Dioctophymatoidea</taxon>
        <taxon>Soboliphymatidae</taxon>
        <taxon>Soboliphyme</taxon>
    </lineage>
</organism>
<dbReference type="EMBL" id="UZAM01009414">
    <property type="protein sequence ID" value="VDP08943.1"/>
    <property type="molecule type" value="Genomic_DNA"/>
</dbReference>
<evidence type="ECO:0000313" key="4">
    <source>
        <dbReference type="WBParaSite" id="SBAD_0000624201-mRNA-1"/>
    </source>
</evidence>
<dbReference type="InterPro" id="IPR053894">
    <property type="entry name" value="OAF_N"/>
</dbReference>
<dbReference type="WBParaSite" id="SBAD_0000624201-mRNA-1">
    <property type="protein sequence ID" value="SBAD_0000624201-mRNA-1"/>
    <property type="gene ID" value="SBAD_0000624201"/>
</dbReference>
<evidence type="ECO:0000313" key="2">
    <source>
        <dbReference type="EMBL" id="VDP08943.1"/>
    </source>
</evidence>
<dbReference type="OrthoDB" id="425681at2759"/>
<protein>
    <submittedName>
        <fullName evidence="4">Recombinase A</fullName>
    </submittedName>
</protein>
<sequence length="216" mass="24072">MRSIPLYVWKQFSGMEAIRIWNVYLLGEMELGQPPVQHLCFVSGLNPTKLFPPSSLERLKQKNPQFVHLAEKDLGASSADFSLVASISMIPEEYLASILNFCGNNSVYLIEASSEADIQCSLERFAAQCDVTGMLVNASKMKIQLLSRSPARCSLQINGEAMKQFKYLGIVFTSDGKLEEEINQRIGVASGVLREPARSIMTNAELKTESGNEYYF</sequence>
<keyword evidence="3" id="KW-1185">Reference proteome</keyword>
<proteinExistence type="predicted"/>
<gene>
    <name evidence="2" type="ORF">SBAD_LOCUS6007</name>
</gene>